<dbReference type="GO" id="GO:0043165">
    <property type="term" value="P:Gram-negative-bacterium-type cell outer membrane assembly"/>
    <property type="evidence" value="ECO:0007669"/>
    <property type="project" value="UniProtKB-UniRule"/>
</dbReference>
<dbReference type="AlphaFoldDB" id="A0A975RTY3"/>
<dbReference type="Proteomes" id="UP000680805">
    <property type="component" value="Chromosome"/>
</dbReference>
<name>A0A975RTY3_9BRAD</name>
<evidence type="ECO:0000256" key="1">
    <source>
        <dbReference type="HAMAP-Rule" id="MF_01411"/>
    </source>
</evidence>
<keyword evidence="2" id="KW-0812">Transmembrane</keyword>
<organism evidence="4 5">
    <name type="scientific">Bradyrhizobium sediminis</name>
    <dbReference type="NCBI Taxonomy" id="2840469"/>
    <lineage>
        <taxon>Bacteria</taxon>
        <taxon>Pseudomonadati</taxon>
        <taxon>Pseudomonadota</taxon>
        <taxon>Alphaproteobacteria</taxon>
        <taxon>Hyphomicrobiales</taxon>
        <taxon>Nitrobacteraceae</taxon>
        <taxon>Bradyrhizobium</taxon>
    </lineage>
</organism>
<dbReference type="EMBL" id="CP076135">
    <property type="protein sequence ID" value="QWG20502.1"/>
    <property type="molecule type" value="Genomic_DNA"/>
</dbReference>
<keyword evidence="2" id="KW-1133">Transmembrane helix</keyword>
<keyword evidence="1 2" id="KW-0472">Membrane</keyword>
<keyword evidence="1" id="KW-0998">Cell outer membrane</keyword>
<dbReference type="InterPro" id="IPR020889">
    <property type="entry name" value="LipoPS_assembly_LptD"/>
</dbReference>
<dbReference type="KEGG" id="bsei:KMZ68_12030"/>
<dbReference type="GO" id="GO:0009279">
    <property type="term" value="C:cell outer membrane"/>
    <property type="evidence" value="ECO:0007669"/>
    <property type="project" value="UniProtKB-SubCell"/>
</dbReference>
<sequence>MAARVCGRPHRLFGLAVPGGRVVAVVAARQERLSAFRRRTLVRRHWMRSTVTAGPVLAVVCGLVLAAVIGVAGTAPASAQSFTYNPRPPKPAPVRPANDGQMLVQAVEVDYDYNNQRVAAVGNVQMFYNGTSVEADKVVYDQKTKRLHAEGNIRMTDAEGKVTYANIMDLSDDYRDGFVDSLRVDTADATRMAATRMDRSSGNYTVFENGVYTACAPCKDDPKKPPLWQVKGARIIHDQTEKMLYFENAQLEFFGVPMAYLPYFSTPDPTVKRKTGFLMPGYSTVTAYGYGVETPFYWAIAPDYDATFNPRFTTRQGVLFQGEFRQRLINGSYQIRGYGIDQLDPGAFAGQPGDRQFRGGVDTKGQFALNDKWVWGWDGVLLSDYAFFTDYRLSQYRDPLGSFLSLPTEAISQLYLTGVGNRSFFDARTIYYLSFSGLQDKVPVIHPVIDYSNVINSPIFGGEVSYKTNFTSLSRSTAAFDPITTLANTSSLCTTASADPLARLPSQCLLRGVPGTYTRLTAEAQWRRSFTDSIGQIWTPFAIIRADAISASISNQPGVSNFLPVGDTEALRLMPTVGMEYRYPFINVQPWGSTTIEPIAQIIIRPNETYAGRFPNEDAQSMVFDASNLFAVDKFSGYDRVEGGGRANVGVQATTQFDRGGSINVLFGQSYQLFGLNSYAVADVTNTGLASGLQTSRSDYVGRVNYSPNRTYTFSVRSRMDEATLNINRFEAEGRASFDRWSVSLLYGNYAAQPELGYLTRREGLLGTGSIKVAANWVVTGAARWDLEANKVNQYIVGAGYVDDCFVLAANYVTSYSYSAGTTPPVLSHSFMLQIGLRTLANSSSSGGASGLQ</sequence>
<keyword evidence="1" id="KW-0732">Signal</keyword>
<dbReference type="GO" id="GO:0015920">
    <property type="term" value="P:lipopolysaccharide transport"/>
    <property type="evidence" value="ECO:0007669"/>
    <property type="project" value="InterPro"/>
</dbReference>
<proteinExistence type="inferred from homology"/>
<dbReference type="InterPro" id="IPR007543">
    <property type="entry name" value="LptD_C"/>
</dbReference>
<reference evidence="4" key="1">
    <citation type="submission" date="2021-06" db="EMBL/GenBank/DDBJ databases">
        <title>Bradyrhizobium sp. S2-11-2 Genome sequencing.</title>
        <authorList>
            <person name="Jin L."/>
        </authorList>
    </citation>
    <scope>NUCLEOTIDE SEQUENCE</scope>
    <source>
        <strain evidence="4">S2-11-2</strain>
    </source>
</reference>
<dbReference type="Gene3D" id="2.60.450.10">
    <property type="entry name" value="Lipopolysaccharide (LPS) transport protein A like domain"/>
    <property type="match status" value="1"/>
</dbReference>
<comment type="similarity">
    <text evidence="1">Belongs to the LptD family.</text>
</comment>
<accession>A0A975RTY3</accession>
<feature type="transmembrane region" description="Helical" evidence="2">
    <location>
        <begin position="50"/>
        <end position="72"/>
    </location>
</feature>
<dbReference type="HAMAP" id="MF_01411">
    <property type="entry name" value="LPS_assembly_LptD"/>
    <property type="match status" value="1"/>
</dbReference>
<comment type="function">
    <text evidence="1">Involved in the assembly of lipopolysaccharide (LPS) at the surface of the outer membrane.</text>
</comment>
<dbReference type="PANTHER" id="PTHR30189:SF1">
    <property type="entry name" value="LPS-ASSEMBLY PROTEIN LPTD"/>
    <property type="match status" value="1"/>
</dbReference>
<dbReference type="InterPro" id="IPR050218">
    <property type="entry name" value="LptD"/>
</dbReference>
<comment type="caution">
    <text evidence="1">Lacks conserved residue(s) required for the propagation of feature annotation.</text>
</comment>
<evidence type="ECO:0000259" key="3">
    <source>
        <dbReference type="Pfam" id="PF04453"/>
    </source>
</evidence>
<evidence type="ECO:0000313" key="5">
    <source>
        <dbReference type="Proteomes" id="UP000680805"/>
    </source>
</evidence>
<comment type="subcellular location">
    <subcellularLocation>
        <location evidence="1">Cell outer membrane</location>
    </subcellularLocation>
</comment>
<protein>
    <recommendedName>
        <fullName evidence="1">LPS-assembly protein LptD</fullName>
    </recommendedName>
</protein>
<comment type="subunit">
    <text evidence="1">Component of the lipopolysaccharide transport and assembly complex.</text>
</comment>
<feature type="domain" description="LptD C-terminal" evidence="3">
    <location>
        <begin position="357"/>
        <end position="777"/>
    </location>
</feature>
<evidence type="ECO:0000256" key="2">
    <source>
        <dbReference type="SAM" id="Phobius"/>
    </source>
</evidence>
<gene>
    <name evidence="1" type="primary">lptD</name>
    <name evidence="4" type="ORF">KMZ68_12030</name>
</gene>
<dbReference type="Pfam" id="PF04453">
    <property type="entry name" value="LptD"/>
    <property type="match status" value="1"/>
</dbReference>
<evidence type="ECO:0000313" key="4">
    <source>
        <dbReference type="EMBL" id="QWG20502.1"/>
    </source>
</evidence>
<dbReference type="PANTHER" id="PTHR30189">
    <property type="entry name" value="LPS-ASSEMBLY PROTEIN"/>
    <property type="match status" value="1"/>
</dbReference>
<dbReference type="GO" id="GO:1990351">
    <property type="term" value="C:transporter complex"/>
    <property type="evidence" value="ECO:0007669"/>
    <property type="project" value="TreeGrafter"/>
</dbReference>